<dbReference type="PANTHER" id="PTHR42939">
    <property type="entry name" value="ABC TRANSPORTER ATP-BINDING PROTEIN ALBC-RELATED"/>
    <property type="match status" value="1"/>
</dbReference>
<dbReference type="CDD" id="cd03230">
    <property type="entry name" value="ABC_DR_subfamily_A"/>
    <property type="match status" value="1"/>
</dbReference>
<evidence type="ECO:0000313" key="5">
    <source>
        <dbReference type="EMBL" id="CAA0103845.1"/>
    </source>
</evidence>
<dbReference type="PROSITE" id="PS50893">
    <property type="entry name" value="ABC_TRANSPORTER_2"/>
    <property type="match status" value="1"/>
</dbReference>
<proteinExistence type="predicted"/>
<dbReference type="OrthoDB" id="9781337at2"/>
<dbReference type="SUPFAM" id="SSF52540">
    <property type="entry name" value="P-loop containing nucleoside triphosphate hydrolases"/>
    <property type="match status" value="1"/>
</dbReference>
<keyword evidence="6" id="KW-1185">Reference proteome</keyword>
<keyword evidence="3 5" id="KW-0067">ATP-binding</keyword>
<dbReference type="InterPro" id="IPR027417">
    <property type="entry name" value="P-loop_NTPase"/>
</dbReference>
<dbReference type="InterPro" id="IPR017871">
    <property type="entry name" value="ABC_transporter-like_CS"/>
</dbReference>
<dbReference type="InterPro" id="IPR003593">
    <property type="entry name" value="AAA+_ATPase"/>
</dbReference>
<dbReference type="PROSITE" id="PS00211">
    <property type="entry name" value="ABC_TRANSPORTER_1"/>
    <property type="match status" value="1"/>
</dbReference>
<dbReference type="Proteomes" id="UP000441399">
    <property type="component" value="Unassembled WGS sequence"/>
</dbReference>
<accession>A0A5S9PI46</accession>
<dbReference type="AlphaFoldDB" id="A0A5S9PI46"/>
<dbReference type="PANTHER" id="PTHR42939:SF1">
    <property type="entry name" value="ABC TRANSPORTER ATP-BINDING PROTEIN ALBC-RELATED"/>
    <property type="match status" value="1"/>
</dbReference>
<keyword evidence="1" id="KW-0813">Transport</keyword>
<dbReference type="InterPro" id="IPR003439">
    <property type="entry name" value="ABC_transporter-like_ATP-bd"/>
</dbReference>
<evidence type="ECO:0000313" key="6">
    <source>
        <dbReference type="Proteomes" id="UP000441399"/>
    </source>
</evidence>
<evidence type="ECO:0000256" key="3">
    <source>
        <dbReference type="ARBA" id="ARBA00022840"/>
    </source>
</evidence>
<evidence type="ECO:0000259" key="4">
    <source>
        <dbReference type="PROSITE" id="PS50893"/>
    </source>
</evidence>
<gene>
    <name evidence="5" type="primary">yadG_3</name>
    <name evidence="5" type="ORF">OPDIPICF_04576</name>
</gene>
<feature type="domain" description="ABC transporter" evidence="4">
    <location>
        <begin position="5"/>
        <end position="232"/>
    </location>
</feature>
<evidence type="ECO:0000256" key="2">
    <source>
        <dbReference type="ARBA" id="ARBA00022741"/>
    </source>
</evidence>
<dbReference type="EMBL" id="CACSIO010000011">
    <property type="protein sequence ID" value="CAA0103845.1"/>
    <property type="molecule type" value="Genomic_DNA"/>
</dbReference>
<dbReference type="SMART" id="SM00382">
    <property type="entry name" value="AAA"/>
    <property type="match status" value="1"/>
</dbReference>
<evidence type="ECO:0000256" key="1">
    <source>
        <dbReference type="ARBA" id="ARBA00022448"/>
    </source>
</evidence>
<dbReference type="GO" id="GO:0005524">
    <property type="term" value="F:ATP binding"/>
    <property type="evidence" value="ECO:0007669"/>
    <property type="project" value="UniProtKB-KW"/>
</dbReference>
<reference evidence="5 6" key="1">
    <citation type="submission" date="2019-11" db="EMBL/GenBank/DDBJ databases">
        <authorList>
            <person name="Holert J."/>
        </authorList>
    </citation>
    <scope>NUCLEOTIDE SEQUENCE [LARGE SCALE GENOMIC DNA]</scope>
    <source>
        <strain evidence="5">SB11_3</strain>
    </source>
</reference>
<sequence length="302" mass="32426">MSTLIQCQQLSKSYSGKQALKAATFECEAGAPIALVGPNGAGKTTLLSLICDYIRPTSGSLQVLGHKPGDSALFGQLSALPQDAQLDPAFSVRKQLVLFAELQGFSVSAAKLEAARVLELMDLTDAATSLPGMLSHGMRKRVAIAQSLIGSPKLVLLDEPTAGLDPANARNIRQQIAKLSDETTFVISSHNLQDLERLCQTVLYLEQGELTQRDIHAVPDQNQQAFLTLQLMPGKLDAVIAALQQIPGVVSAGESANSEILIAYDGEQTSNMDIEVLQTLASNQWPYRALINGKTLEEQLFS</sequence>
<dbReference type="InterPro" id="IPR051782">
    <property type="entry name" value="ABC_Transporter_VariousFunc"/>
</dbReference>
<dbReference type="Gene3D" id="3.40.50.300">
    <property type="entry name" value="P-loop containing nucleotide triphosphate hydrolases"/>
    <property type="match status" value="1"/>
</dbReference>
<dbReference type="GO" id="GO:0016887">
    <property type="term" value="F:ATP hydrolysis activity"/>
    <property type="evidence" value="ECO:0007669"/>
    <property type="project" value="InterPro"/>
</dbReference>
<protein>
    <submittedName>
        <fullName evidence="5">Putative ABC transporter ATP-binding protein YadG</fullName>
    </submittedName>
</protein>
<dbReference type="Pfam" id="PF00005">
    <property type="entry name" value="ABC_tran"/>
    <property type="match status" value="1"/>
</dbReference>
<organism evidence="5 6">
    <name type="scientific">BD1-7 clade bacterium</name>
    <dbReference type="NCBI Taxonomy" id="2029982"/>
    <lineage>
        <taxon>Bacteria</taxon>
        <taxon>Pseudomonadati</taxon>
        <taxon>Pseudomonadota</taxon>
        <taxon>Gammaproteobacteria</taxon>
        <taxon>Cellvibrionales</taxon>
        <taxon>Spongiibacteraceae</taxon>
        <taxon>BD1-7 clade</taxon>
    </lineage>
</organism>
<keyword evidence="2" id="KW-0547">Nucleotide-binding</keyword>
<name>A0A5S9PI46_9GAMM</name>